<evidence type="ECO:0000256" key="4">
    <source>
        <dbReference type="ARBA" id="ARBA00022553"/>
    </source>
</evidence>
<dbReference type="PANTHER" id="PTHR45569:SF1">
    <property type="entry name" value="SENSOR PROTEIN KDPD"/>
    <property type="match status" value="1"/>
</dbReference>
<feature type="transmembrane region" description="Helical" evidence="13">
    <location>
        <begin position="53"/>
        <end position="72"/>
    </location>
</feature>
<dbReference type="EC" id="2.7.13.3" evidence="3"/>
<dbReference type="InterPro" id="IPR036890">
    <property type="entry name" value="HATPase_C_sf"/>
</dbReference>
<dbReference type="InterPro" id="IPR003594">
    <property type="entry name" value="HATPase_dom"/>
</dbReference>
<organism evidence="15 16">
    <name type="scientific">Candidatus Caccovicinus merdipullorum</name>
    <dbReference type="NCBI Taxonomy" id="2840724"/>
    <lineage>
        <taxon>Bacteria</taxon>
        <taxon>Bacillati</taxon>
        <taxon>Bacillota</taxon>
        <taxon>Clostridia</taxon>
        <taxon>Eubacteriales</taxon>
        <taxon>Candidatus Caccovicinus</taxon>
    </lineage>
</organism>
<evidence type="ECO:0000313" key="15">
    <source>
        <dbReference type="EMBL" id="HIT41021.1"/>
    </source>
</evidence>
<evidence type="ECO:0000256" key="6">
    <source>
        <dbReference type="ARBA" id="ARBA00022692"/>
    </source>
</evidence>
<reference evidence="15" key="2">
    <citation type="journal article" date="2021" name="PeerJ">
        <title>Extensive microbial diversity within the chicken gut microbiome revealed by metagenomics and culture.</title>
        <authorList>
            <person name="Gilroy R."/>
            <person name="Ravi A."/>
            <person name="Getino M."/>
            <person name="Pursley I."/>
            <person name="Horton D.L."/>
            <person name="Alikhan N.F."/>
            <person name="Baker D."/>
            <person name="Gharbi K."/>
            <person name="Hall N."/>
            <person name="Watson M."/>
            <person name="Adriaenssens E.M."/>
            <person name="Foster-Nyarko E."/>
            <person name="Jarju S."/>
            <person name="Secka A."/>
            <person name="Antonio M."/>
            <person name="Oren A."/>
            <person name="Chaudhuri R.R."/>
            <person name="La Ragione R."/>
            <person name="Hildebrand F."/>
            <person name="Pallen M.J."/>
        </authorList>
    </citation>
    <scope>NUCLEOTIDE SEQUENCE</scope>
    <source>
        <strain evidence="15">CHK123-3438</strain>
    </source>
</reference>
<dbReference type="Pfam" id="PF13493">
    <property type="entry name" value="DUF4118"/>
    <property type="match status" value="1"/>
</dbReference>
<dbReference type="SUPFAM" id="SSF47384">
    <property type="entry name" value="Homodimeric domain of signal transducing histidine kinase"/>
    <property type="match status" value="1"/>
</dbReference>
<dbReference type="InterPro" id="IPR052023">
    <property type="entry name" value="Histidine_kinase_KdpD"/>
</dbReference>
<keyword evidence="12 13" id="KW-0472">Membrane</keyword>
<dbReference type="Gene3D" id="1.10.287.130">
    <property type="match status" value="1"/>
</dbReference>
<proteinExistence type="predicted"/>
<dbReference type="Pfam" id="PF00512">
    <property type="entry name" value="HisKA"/>
    <property type="match status" value="1"/>
</dbReference>
<evidence type="ECO:0000256" key="9">
    <source>
        <dbReference type="ARBA" id="ARBA00022840"/>
    </source>
</evidence>
<evidence type="ECO:0000256" key="2">
    <source>
        <dbReference type="ARBA" id="ARBA00004141"/>
    </source>
</evidence>
<dbReference type="InterPro" id="IPR005467">
    <property type="entry name" value="His_kinase_dom"/>
</dbReference>
<evidence type="ECO:0000256" key="10">
    <source>
        <dbReference type="ARBA" id="ARBA00022989"/>
    </source>
</evidence>
<accession>A0A9D1KF78</accession>
<dbReference type="EMBL" id="DVKS01000048">
    <property type="protein sequence ID" value="HIT41021.1"/>
    <property type="molecule type" value="Genomic_DNA"/>
</dbReference>
<dbReference type="SMART" id="SM00388">
    <property type="entry name" value="HisKA"/>
    <property type="match status" value="1"/>
</dbReference>
<evidence type="ECO:0000256" key="12">
    <source>
        <dbReference type="ARBA" id="ARBA00023136"/>
    </source>
</evidence>
<evidence type="ECO:0000313" key="16">
    <source>
        <dbReference type="Proteomes" id="UP000886860"/>
    </source>
</evidence>
<sequence>MKNLIITIISMAMATALAVLFFYLGNNTTSVAIVYILAVVFIARYTDGYLPGIVASFIGVICVNYVFTYPFMKLNFTMAGYPVTFLGMIIISTLISTMTSHLKLQSKIINEREKLLMEAEKETMRANLLRAISHDLRTPLTGIIGTSSAYLENQNSLSENEKRALIQNIYDDSNWLLNMVENLLTITRIRTDDTPIHKTSELLEEVVSEAVQRFRKRIPQAQIRVSIPEDFVMIAMDATLIEQVLINLLENAYYHGSSSTPTDLKVYLQNQRAYFQVIDYGKGISEEQLPHIFDGSPASPSQSGDSRKGMGIGLSICKTIITAHGGEIKAENHENGARFTFWLPLKKEGKDES</sequence>
<comment type="subcellular location">
    <subcellularLocation>
        <location evidence="2">Membrane</location>
        <topology evidence="2">Multi-pass membrane protein</topology>
    </subcellularLocation>
</comment>
<dbReference type="PROSITE" id="PS50109">
    <property type="entry name" value="HIS_KIN"/>
    <property type="match status" value="1"/>
</dbReference>
<dbReference type="InterPro" id="IPR036097">
    <property type="entry name" value="HisK_dim/P_sf"/>
</dbReference>
<gene>
    <name evidence="15" type="ORF">IAB60_02790</name>
</gene>
<comment type="caution">
    <text evidence="15">The sequence shown here is derived from an EMBL/GenBank/DDBJ whole genome shotgun (WGS) entry which is preliminary data.</text>
</comment>
<dbReference type="CDD" id="cd00082">
    <property type="entry name" value="HisKA"/>
    <property type="match status" value="1"/>
</dbReference>
<feature type="transmembrane region" description="Helical" evidence="13">
    <location>
        <begin position="78"/>
        <end position="98"/>
    </location>
</feature>
<evidence type="ECO:0000256" key="3">
    <source>
        <dbReference type="ARBA" id="ARBA00012438"/>
    </source>
</evidence>
<evidence type="ECO:0000256" key="13">
    <source>
        <dbReference type="SAM" id="Phobius"/>
    </source>
</evidence>
<dbReference type="Gene3D" id="3.30.565.10">
    <property type="entry name" value="Histidine kinase-like ATPase, C-terminal domain"/>
    <property type="match status" value="1"/>
</dbReference>
<keyword evidence="5" id="KW-0808">Transferase</keyword>
<name>A0A9D1KF78_9FIRM</name>
<keyword evidence="7" id="KW-0547">Nucleotide-binding</keyword>
<reference evidence="15" key="1">
    <citation type="submission" date="2020-10" db="EMBL/GenBank/DDBJ databases">
        <authorList>
            <person name="Gilroy R."/>
        </authorList>
    </citation>
    <scope>NUCLEOTIDE SEQUENCE</scope>
    <source>
        <strain evidence="15">CHK123-3438</strain>
    </source>
</reference>
<dbReference type="InterPro" id="IPR004358">
    <property type="entry name" value="Sig_transdc_His_kin-like_C"/>
</dbReference>
<keyword evidence="9" id="KW-0067">ATP-binding</keyword>
<dbReference type="Proteomes" id="UP000886860">
    <property type="component" value="Unassembled WGS sequence"/>
</dbReference>
<dbReference type="AlphaFoldDB" id="A0A9D1KF78"/>
<dbReference type="Pfam" id="PF02518">
    <property type="entry name" value="HATPase_c"/>
    <property type="match status" value="1"/>
</dbReference>
<keyword evidence="4" id="KW-0597">Phosphoprotein</keyword>
<evidence type="ECO:0000256" key="5">
    <source>
        <dbReference type="ARBA" id="ARBA00022679"/>
    </source>
</evidence>
<evidence type="ECO:0000259" key="14">
    <source>
        <dbReference type="PROSITE" id="PS50109"/>
    </source>
</evidence>
<keyword evidence="6 13" id="KW-0812">Transmembrane</keyword>
<dbReference type="SMART" id="SM00387">
    <property type="entry name" value="HATPase_c"/>
    <property type="match status" value="1"/>
</dbReference>
<dbReference type="SUPFAM" id="SSF55874">
    <property type="entry name" value="ATPase domain of HSP90 chaperone/DNA topoisomerase II/histidine kinase"/>
    <property type="match status" value="1"/>
</dbReference>
<feature type="transmembrane region" description="Helical" evidence="13">
    <location>
        <begin position="30"/>
        <end position="46"/>
    </location>
</feature>
<dbReference type="InterPro" id="IPR025201">
    <property type="entry name" value="KdpD_TM"/>
</dbReference>
<dbReference type="Gene3D" id="1.20.120.620">
    <property type="entry name" value="Backbone structure of the membrane domain of e. Coli histidine kinase receptor kdpd"/>
    <property type="match status" value="1"/>
</dbReference>
<dbReference type="InterPro" id="IPR003661">
    <property type="entry name" value="HisK_dim/P_dom"/>
</dbReference>
<comment type="catalytic activity">
    <reaction evidence="1">
        <text>ATP + protein L-histidine = ADP + protein N-phospho-L-histidine.</text>
        <dbReference type="EC" id="2.7.13.3"/>
    </reaction>
</comment>
<evidence type="ECO:0000256" key="1">
    <source>
        <dbReference type="ARBA" id="ARBA00000085"/>
    </source>
</evidence>
<evidence type="ECO:0000256" key="8">
    <source>
        <dbReference type="ARBA" id="ARBA00022777"/>
    </source>
</evidence>
<keyword evidence="11" id="KW-0902">Two-component regulatory system</keyword>
<dbReference type="PRINTS" id="PR00344">
    <property type="entry name" value="BCTRLSENSOR"/>
</dbReference>
<dbReference type="InterPro" id="IPR038318">
    <property type="entry name" value="KdpD_sf"/>
</dbReference>
<keyword evidence="10 13" id="KW-1133">Transmembrane helix</keyword>
<evidence type="ECO:0000256" key="11">
    <source>
        <dbReference type="ARBA" id="ARBA00023012"/>
    </source>
</evidence>
<dbReference type="GO" id="GO:0000155">
    <property type="term" value="F:phosphorelay sensor kinase activity"/>
    <property type="evidence" value="ECO:0007669"/>
    <property type="project" value="InterPro"/>
</dbReference>
<evidence type="ECO:0000256" key="7">
    <source>
        <dbReference type="ARBA" id="ARBA00022741"/>
    </source>
</evidence>
<feature type="domain" description="Histidine kinase" evidence="14">
    <location>
        <begin position="131"/>
        <end position="347"/>
    </location>
</feature>
<dbReference type="GO" id="GO:0005524">
    <property type="term" value="F:ATP binding"/>
    <property type="evidence" value="ECO:0007669"/>
    <property type="project" value="UniProtKB-KW"/>
</dbReference>
<dbReference type="PANTHER" id="PTHR45569">
    <property type="entry name" value="SENSOR PROTEIN KDPD"/>
    <property type="match status" value="1"/>
</dbReference>
<protein>
    <recommendedName>
        <fullName evidence="3">histidine kinase</fullName>
        <ecNumber evidence="3">2.7.13.3</ecNumber>
    </recommendedName>
</protein>
<dbReference type="GO" id="GO:0005886">
    <property type="term" value="C:plasma membrane"/>
    <property type="evidence" value="ECO:0007669"/>
    <property type="project" value="TreeGrafter"/>
</dbReference>
<keyword evidence="8" id="KW-0418">Kinase</keyword>